<dbReference type="InterPro" id="IPR036206">
    <property type="entry name" value="ThiamineP_synth_sf"/>
</dbReference>
<evidence type="ECO:0000256" key="10">
    <source>
        <dbReference type="ARBA" id="ARBA00047883"/>
    </source>
</evidence>
<comment type="catalytic activity">
    <reaction evidence="10">
        <text>2-[(2R,5Z)-2-carboxy-4-methylthiazol-5(2H)-ylidene]ethyl phosphate + 4-amino-2-methyl-5-(diphosphooxymethyl)pyrimidine + 2 H(+) = thiamine phosphate + CO2 + diphosphate</text>
        <dbReference type="Rhea" id="RHEA:47844"/>
        <dbReference type="ChEBI" id="CHEBI:15378"/>
        <dbReference type="ChEBI" id="CHEBI:16526"/>
        <dbReference type="ChEBI" id="CHEBI:33019"/>
        <dbReference type="ChEBI" id="CHEBI:37575"/>
        <dbReference type="ChEBI" id="CHEBI:57841"/>
        <dbReference type="ChEBI" id="CHEBI:62899"/>
        <dbReference type="EC" id="2.5.1.3"/>
    </reaction>
</comment>
<dbReference type="SUPFAM" id="SSF51391">
    <property type="entry name" value="Thiamin phosphate synthase"/>
    <property type="match status" value="1"/>
</dbReference>
<dbReference type="GO" id="GO:0009228">
    <property type="term" value="P:thiamine biosynthetic process"/>
    <property type="evidence" value="ECO:0007669"/>
    <property type="project" value="UniProtKB-KW"/>
</dbReference>
<evidence type="ECO:0000256" key="4">
    <source>
        <dbReference type="ARBA" id="ARBA00022679"/>
    </source>
</evidence>
<proteinExistence type="inferred from homology"/>
<keyword evidence="6" id="KW-0460">Magnesium</keyword>
<evidence type="ECO:0000256" key="5">
    <source>
        <dbReference type="ARBA" id="ARBA00022723"/>
    </source>
</evidence>
<gene>
    <name evidence="12" type="ORF">MNBD_GAMMA05-1015</name>
</gene>
<dbReference type="NCBIfam" id="TIGR00693">
    <property type="entry name" value="thiE"/>
    <property type="match status" value="1"/>
</dbReference>
<dbReference type="InterPro" id="IPR034291">
    <property type="entry name" value="TMP_synthase"/>
</dbReference>
<evidence type="ECO:0000256" key="2">
    <source>
        <dbReference type="ARBA" id="ARBA00005165"/>
    </source>
</evidence>
<dbReference type="AlphaFoldDB" id="A0A3B0W772"/>
<evidence type="ECO:0000256" key="6">
    <source>
        <dbReference type="ARBA" id="ARBA00022842"/>
    </source>
</evidence>
<dbReference type="GO" id="GO:0009229">
    <property type="term" value="P:thiamine diphosphate biosynthetic process"/>
    <property type="evidence" value="ECO:0007669"/>
    <property type="project" value="UniProtKB-UniPathway"/>
</dbReference>
<evidence type="ECO:0000313" key="12">
    <source>
        <dbReference type="EMBL" id="VAW51161.1"/>
    </source>
</evidence>
<dbReference type="EC" id="2.5.1.3" evidence="3"/>
<name>A0A3B0W772_9ZZZZ</name>
<sequence length="214" mass="23594">MTTRREHADKLKGLYVITDENLINEENFEHSVEAALLGGASIIQYRDKSTNQTKRLYQAKTLFRLCEQHQAICIINDDIQLAKTIGAHGVHLGKNDDSISKAREILGDETIIGISCYDDISLAKTAENNLADYVAFGAIFSSPTKQKAKVAGPEILSTAKQKLMLPVCAIGGITQDNINQVLQHDADMAAVISHVFATENIQQSTRMLNRHFLA</sequence>
<feature type="domain" description="Thiamine phosphate synthase/TenI" evidence="11">
    <location>
        <begin position="14"/>
        <end position="194"/>
    </location>
</feature>
<dbReference type="GO" id="GO:0004789">
    <property type="term" value="F:thiamine-phosphate diphosphorylase activity"/>
    <property type="evidence" value="ECO:0007669"/>
    <property type="project" value="UniProtKB-EC"/>
</dbReference>
<dbReference type="FunFam" id="3.20.20.70:FF:000096">
    <property type="entry name" value="Thiamine-phosphate synthase"/>
    <property type="match status" value="1"/>
</dbReference>
<dbReference type="InterPro" id="IPR013785">
    <property type="entry name" value="Aldolase_TIM"/>
</dbReference>
<reference evidence="12" key="1">
    <citation type="submission" date="2018-06" db="EMBL/GenBank/DDBJ databases">
        <authorList>
            <person name="Zhirakovskaya E."/>
        </authorList>
    </citation>
    <scope>NUCLEOTIDE SEQUENCE</scope>
</reference>
<protein>
    <recommendedName>
        <fullName evidence="3">thiamine phosphate synthase</fullName>
        <ecNumber evidence="3">2.5.1.3</ecNumber>
    </recommendedName>
</protein>
<evidence type="ECO:0000259" key="11">
    <source>
        <dbReference type="Pfam" id="PF02581"/>
    </source>
</evidence>
<dbReference type="PANTHER" id="PTHR20857">
    <property type="entry name" value="THIAMINE-PHOSPHATE PYROPHOSPHORYLASE"/>
    <property type="match status" value="1"/>
</dbReference>
<dbReference type="GO" id="GO:0005737">
    <property type="term" value="C:cytoplasm"/>
    <property type="evidence" value="ECO:0007669"/>
    <property type="project" value="TreeGrafter"/>
</dbReference>
<comment type="catalytic activity">
    <reaction evidence="9">
        <text>2-(2-carboxy-4-methylthiazol-5-yl)ethyl phosphate + 4-amino-2-methyl-5-(diphosphooxymethyl)pyrimidine + 2 H(+) = thiamine phosphate + CO2 + diphosphate</text>
        <dbReference type="Rhea" id="RHEA:47848"/>
        <dbReference type="ChEBI" id="CHEBI:15378"/>
        <dbReference type="ChEBI" id="CHEBI:16526"/>
        <dbReference type="ChEBI" id="CHEBI:33019"/>
        <dbReference type="ChEBI" id="CHEBI:37575"/>
        <dbReference type="ChEBI" id="CHEBI:57841"/>
        <dbReference type="ChEBI" id="CHEBI:62890"/>
        <dbReference type="EC" id="2.5.1.3"/>
    </reaction>
</comment>
<evidence type="ECO:0000256" key="3">
    <source>
        <dbReference type="ARBA" id="ARBA00012830"/>
    </source>
</evidence>
<organism evidence="12">
    <name type="scientific">hydrothermal vent metagenome</name>
    <dbReference type="NCBI Taxonomy" id="652676"/>
    <lineage>
        <taxon>unclassified sequences</taxon>
        <taxon>metagenomes</taxon>
        <taxon>ecological metagenomes</taxon>
    </lineage>
</organism>
<keyword evidence="5" id="KW-0479">Metal-binding</keyword>
<dbReference type="EMBL" id="UOFE01000013">
    <property type="protein sequence ID" value="VAW51161.1"/>
    <property type="molecule type" value="Genomic_DNA"/>
</dbReference>
<dbReference type="UniPathway" id="UPA00060">
    <property type="reaction ID" value="UER00141"/>
</dbReference>
<comment type="catalytic activity">
    <reaction evidence="8">
        <text>4-methyl-5-(2-phosphooxyethyl)-thiazole + 4-amino-2-methyl-5-(diphosphooxymethyl)pyrimidine + H(+) = thiamine phosphate + diphosphate</text>
        <dbReference type="Rhea" id="RHEA:22328"/>
        <dbReference type="ChEBI" id="CHEBI:15378"/>
        <dbReference type="ChEBI" id="CHEBI:33019"/>
        <dbReference type="ChEBI" id="CHEBI:37575"/>
        <dbReference type="ChEBI" id="CHEBI:57841"/>
        <dbReference type="ChEBI" id="CHEBI:58296"/>
        <dbReference type="EC" id="2.5.1.3"/>
    </reaction>
</comment>
<comment type="pathway">
    <text evidence="2">Cofactor biosynthesis; thiamine diphosphate biosynthesis; thiamine phosphate from 4-amino-2-methyl-5-diphosphomethylpyrimidine and 4-methyl-5-(2-phosphoethyl)-thiazole: step 1/1.</text>
</comment>
<dbReference type="InterPro" id="IPR022998">
    <property type="entry name" value="ThiamineP_synth_TenI"/>
</dbReference>
<keyword evidence="4 12" id="KW-0808">Transferase</keyword>
<dbReference type="GO" id="GO:0046872">
    <property type="term" value="F:metal ion binding"/>
    <property type="evidence" value="ECO:0007669"/>
    <property type="project" value="UniProtKB-KW"/>
</dbReference>
<dbReference type="HAMAP" id="MF_00097">
    <property type="entry name" value="TMP_synthase"/>
    <property type="match status" value="1"/>
</dbReference>
<dbReference type="CDD" id="cd00564">
    <property type="entry name" value="TMP_TenI"/>
    <property type="match status" value="1"/>
</dbReference>
<evidence type="ECO:0000256" key="7">
    <source>
        <dbReference type="ARBA" id="ARBA00022977"/>
    </source>
</evidence>
<evidence type="ECO:0000256" key="8">
    <source>
        <dbReference type="ARBA" id="ARBA00047334"/>
    </source>
</evidence>
<comment type="cofactor">
    <cofactor evidence="1">
        <name>Mg(2+)</name>
        <dbReference type="ChEBI" id="CHEBI:18420"/>
    </cofactor>
</comment>
<dbReference type="PANTHER" id="PTHR20857:SF15">
    <property type="entry name" value="THIAMINE-PHOSPHATE SYNTHASE"/>
    <property type="match status" value="1"/>
</dbReference>
<keyword evidence="7" id="KW-0784">Thiamine biosynthesis</keyword>
<dbReference type="Gene3D" id="3.20.20.70">
    <property type="entry name" value="Aldolase class I"/>
    <property type="match status" value="1"/>
</dbReference>
<accession>A0A3B0W772</accession>
<dbReference type="Pfam" id="PF02581">
    <property type="entry name" value="TMP-TENI"/>
    <property type="match status" value="1"/>
</dbReference>
<evidence type="ECO:0000256" key="9">
    <source>
        <dbReference type="ARBA" id="ARBA00047851"/>
    </source>
</evidence>
<evidence type="ECO:0000256" key="1">
    <source>
        <dbReference type="ARBA" id="ARBA00001946"/>
    </source>
</evidence>